<name>A0A5C5XPQ3_9PLAN</name>
<accession>A0A5C5XPQ3</accession>
<dbReference type="OrthoDB" id="281946at2"/>
<proteinExistence type="predicted"/>
<dbReference type="Proteomes" id="UP000316095">
    <property type="component" value="Unassembled WGS sequence"/>
</dbReference>
<dbReference type="EMBL" id="SJPG01000001">
    <property type="protein sequence ID" value="TWT64451.1"/>
    <property type="molecule type" value="Genomic_DNA"/>
</dbReference>
<reference evidence="1 2" key="1">
    <citation type="submission" date="2019-02" db="EMBL/GenBank/DDBJ databases">
        <title>Deep-cultivation of Planctomycetes and their phenomic and genomic characterization uncovers novel biology.</title>
        <authorList>
            <person name="Wiegand S."/>
            <person name="Jogler M."/>
            <person name="Boedeker C."/>
            <person name="Pinto D."/>
            <person name="Vollmers J."/>
            <person name="Rivas-Marin E."/>
            <person name="Kohn T."/>
            <person name="Peeters S.H."/>
            <person name="Heuer A."/>
            <person name="Rast P."/>
            <person name="Oberbeckmann S."/>
            <person name="Bunk B."/>
            <person name="Jeske O."/>
            <person name="Meyerdierks A."/>
            <person name="Storesund J.E."/>
            <person name="Kallscheuer N."/>
            <person name="Luecker S."/>
            <person name="Lage O.M."/>
            <person name="Pohl T."/>
            <person name="Merkel B.J."/>
            <person name="Hornburger P."/>
            <person name="Mueller R.-W."/>
            <person name="Bruemmer F."/>
            <person name="Labrenz M."/>
            <person name="Spormann A.M."/>
            <person name="Op Den Camp H."/>
            <person name="Overmann J."/>
            <person name="Amann R."/>
            <person name="Jetten M.S.M."/>
            <person name="Mascher T."/>
            <person name="Medema M.H."/>
            <person name="Devos D.P."/>
            <person name="Kaster A.-K."/>
            <person name="Ovreas L."/>
            <person name="Rohde M."/>
            <person name="Galperin M.Y."/>
            <person name="Jogler C."/>
        </authorList>
    </citation>
    <scope>NUCLEOTIDE SEQUENCE [LARGE SCALE GENOMIC DNA]</scope>
    <source>
        <strain evidence="1 2">Pan54</strain>
    </source>
</reference>
<keyword evidence="2" id="KW-1185">Reference proteome</keyword>
<protein>
    <submittedName>
        <fullName evidence="1">Uncharacterized protein</fullName>
    </submittedName>
</protein>
<sequence>MSWWIISGVIIFVTILAAVESYRDRIVKKEYLDKHPPLSDEEFVRRCGDNVPPEVALKVRRTFSETSGMDYEHIYPDTRLFEDLKLG</sequence>
<organism evidence="1 2">
    <name type="scientific">Rubinisphaera italica</name>
    <dbReference type="NCBI Taxonomy" id="2527969"/>
    <lineage>
        <taxon>Bacteria</taxon>
        <taxon>Pseudomonadati</taxon>
        <taxon>Planctomycetota</taxon>
        <taxon>Planctomycetia</taxon>
        <taxon>Planctomycetales</taxon>
        <taxon>Planctomycetaceae</taxon>
        <taxon>Rubinisphaera</taxon>
    </lineage>
</organism>
<dbReference type="RefSeq" id="WP_146506163.1">
    <property type="nucleotide sequence ID" value="NZ_SJPG01000001.1"/>
</dbReference>
<gene>
    <name evidence="1" type="ORF">Pan54_52150</name>
</gene>
<evidence type="ECO:0000313" key="2">
    <source>
        <dbReference type="Proteomes" id="UP000316095"/>
    </source>
</evidence>
<comment type="caution">
    <text evidence="1">The sequence shown here is derived from an EMBL/GenBank/DDBJ whole genome shotgun (WGS) entry which is preliminary data.</text>
</comment>
<dbReference type="AlphaFoldDB" id="A0A5C5XPQ3"/>
<evidence type="ECO:0000313" key="1">
    <source>
        <dbReference type="EMBL" id="TWT64451.1"/>
    </source>
</evidence>